<dbReference type="PANTHER" id="PTHR43462">
    <property type="entry name" value="ALANYL-TRNA EDITING PROTEIN"/>
    <property type="match status" value="1"/>
</dbReference>
<dbReference type="InterPro" id="IPR018165">
    <property type="entry name" value="Ala-tRNA-synth_IIc_core"/>
</dbReference>
<gene>
    <name evidence="6" type="ORF">SDC9_102548</name>
</gene>
<evidence type="ECO:0000256" key="2">
    <source>
        <dbReference type="ARBA" id="ARBA00004496"/>
    </source>
</evidence>
<dbReference type="GO" id="GO:0005524">
    <property type="term" value="F:ATP binding"/>
    <property type="evidence" value="ECO:0007669"/>
    <property type="project" value="InterPro"/>
</dbReference>
<evidence type="ECO:0000256" key="3">
    <source>
        <dbReference type="ARBA" id="ARBA00022723"/>
    </source>
</evidence>
<dbReference type="Pfam" id="PF01411">
    <property type="entry name" value="tRNA-synt_2c"/>
    <property type="match status" value="1"/>
</dbReference>
<organism evidence="6">
    <name type="scientific">bioreactor metagenome</name>
    <dbReference type="NCBI Taxonomy" id="1076179"/>
    <lineage>
        <taxon>unclassified sequences</taxon>
        <taxon>metagenomes</taxon>
        <taxon>ecological metagenomes</taxon>
    </lineage>
</organism>
<dbReference type="GO" id="GO:0002161">
    <property type="term" value="F:aminoacyl-tRNA deacylase activity"/>
    <property type="evidence" value="ECO:0007669"/>
    <property type="project" value="UniProtKB-ARBA"/>
</dbReference>
<comment type="cofactor">
    <cofactor evidence="1">
        <name>Zn(2+)</name>
        <dbReference type="ChEBI" id="CHEBI:29105"/>
    </cofactor>
</comment>
<reference evidence="6" key="1">
    <citation type="submission" date="2019-08" db="EMBL/GenBank/DDBJ databases">
        <authorList>
            <person name="Kucharzyk K."/>
            <person name="Murdoch R.W."/>
            <person name="Higgins S."/>
            <person name="Loffler F."/>
        </authorList>
    </citation>
    <scope>NUCLEOTIDE SEQUENCE</scope>
</reference>
<keyword evidence="4" id="KW-0862">Zinc</keyword>
<feature type="domain" description="Alanyl-transfer RNA synthetases family profile" evidence="5">
    <location>
        <begin position="1"/>
        <end position="236"/>
    </location>
</feature>
<dbReference type="Gene3D" id="3.30.980.10">
    <property type="entry name" value="Threonyl-trna Synthetase, Chain A, domain 2"/>
    <property type="match status" value="1"/>
</dbReference>
<dbReference type="GO" id="GO:0006419">
    <property type="term" value="P:alanyl-tRNA aminoacylation"/>
    <property type="evidence" value="ECO:0007669"/>
    <property type="project" value="InterPro"/>
</dbReference>
<name>A0A645ATY2_9ZZZZ</name>
<dbReference type="Pfam" id="PF07973">
    <property type="entry name" value="tRNA_SAD"/>
    <property type="match status" value="1"/>
</dbReference>
<dbReference type="GO" id="GO:0003676">
    <property type="term" value="F:nucleic acid binding"/>
    <property type="evidence" value="ECO:0007669"/>
    <property type="project" value="InterPro"/>
</dbReference>
<dbReference type="EMBL" id="VSSQ01015419">
    <property type="protein sequence ID" value="MPM55751.1"/>
    <property type="molecule type" value="Genomic_DNA"/>
</dbReference>
<proteinExistence type="predicted"/>
<dbReference type="GO" id="GO:0046872">
    <property type="term" value="F:metal ion binding"/>
    <property type="evidence" value="ECO:0007669"/>
    <property type="project" value="UniProtKB-KW"/>
</dbReference>
<dbReference type="SUPFAM" id="SSF50447">
    <property type="entry name" value="Translation proteins"/>
    <property type="match status" value="1"/>
</dbReference>
<evidence type="ECO:0000256" key="4">
    <source>
        <dbReference type="ARBA" id="ARBA00022833"/>
    </source>
</evidence>
<comment type="subcellular location">
    <subcellularLocation>
        <location evidence="2">Cytoplasm</location>
    </subcellularLocation>
</comment>
<dbReference type="Gene3D" id="2.40.30.130">
    <property type="match status" value="1"/>
</dbReference>
<dbReference type="GO" id="GO:0005737">
    <property type="term" value="C:cytoplasm"/>
    <property type="evidence" value="ECO:0007669"/>
    <property type="project" value="UniProtKB-SubCell"/>
</dbReference>
<evidence type="ECO:0000256" key="1">
    <source>
        <dbReference type="ARBA" id="ARBA00001947"/>
    </source>
</evidence>
<dbReference type="InterPro" id="IPR051335">
    <property type="entry name" value="Alanyl-tRNA_Editing_Enzymes"/>
</dbReference>
<evidence type="ECO:0000313" key="6">
    <source>
        <dbReference type="EMBL" id="MPM55751.1"/>
    </source>
</evidence>
<dbReference type="PANTHER" id="PTHR43462:SF1">
    <property type="entry name" value="ALANYL-TRNA EDITING PROTEIN AARSD1"/>
    <property type="match status" value="1"/>
</dbReference>
<dbReference type="GO" id="GO:0004813">
    <property type="term" value="F:alanine-tRNA ligase activity"/>
    <property type="evidence" value="ECO:0007669"/>
    <property type="project" value="InterPro"/>
</dbReference>
<dbReference type="InterPro" id="IPR009000">
    <property type="entry name" value="Transl_B-barrel_sf"/>
</dbReference>
<keyword evidence="3" id="KW-0479">Metal-binding</keyword>
<comment type="caution">
    <text evidence="6">The sequence shown here is derived from an EMBL/GenBank/DDBJ whole genome shotgun (WGS) entry which is preliminary data.</text>
</comment>
<accession>A0A645ATY2</accession>
<dbReference type="Gene3D" id="3.10.310.40">
    <property type="match status" value="1"/>
</dbReference>
<protein>
    <recommendedName>
        <fullName evidence="5">Alanyl-transfer RNA synthetases family profile domain-containing protein</fullName>
    </recommendedName>
</protein>
<dbReference type="InterPro" id="IPR018163">
    <property type="entry name" value="Thr/Ala-tRNA-synth_IIc_edit"/>
</dbReference>
<dbReference type="SUPFAM" id="SSF55186">
    <property type="entry name" value="ThrRS/AlaRS common domain"/>
    <property type="match status" value="1"/>
</dbReference>
<dbReference type="InterPro" id="IPR018164">
    <property type="entry name" value="Ala-tRNA-synth_IIc_N"/>
</dbReference>
<sequence>METEKLYYADPFLKGFTAKVLTCEALKSQWAVTLDKTAFYPEGGGQPADHGMLGGANVLDVQEKDGVLFHVCDASLEIGQTVTGTLDWVRRFDHMQQHSGEHILSGILCEAHLCDNVGFHMGADTVTIDYNADISWEQALEAERRANEYIWADVPIDISFPTPEELKSIDYRSKKALTGQVRIVAFPGADCCACCGTHVPQSGQVGLVKILSCQKFREGVRLEILCGGRAFALLSATWEQSRAVGRRLSVKPQDAAAAVERLETELNTAKAGLTRLEDALFERIAAQEAGRGNTLLFQPPLRPDGARKLADAVSRTCGGLAAIFAGEDGQYQYALLQADGGDIAPLVKALNAALHGRGGGRNGFAQGSVQATQAEIEAFYRRFLTQKVFPSAVLGLPRKPIP</sequence>
<dbReference type="AlphaFoldDB" id="A0A645ATY2"/>
<dbReference type="SMART" id="SM00863">
    <property type="entry name" value="tRNA_SAD"/>
    <property type="match status" value="1"/>
</dbReference>
<dbReference type="PROSITE" id="PS50860">
    <property type="entry name" value="AA_TRNA_LIGASE_II_ALA"/>
    <property type="match status" value="1"/>
</dbReference>
<dbReference type="InterPro" id="IPR012947">
    <property type="entry name" value="tRNA_SAD"/>
</dbReference>
<evidence type="ECO:0000259" key="5">
    <source>
        <dbReference type="PROSITE" id="PS50860"/>
    </source>
</evidence>